<evidence type="ECO:0000256" key="3">
    <source>
        <dbReference type="ARBA" id="ARBA00023172"/>
    </source>
</evidence>
<dbReference type="GO" id="GO:0015074">
    <property type="term" value="P:DNA integration"/>
    <property type="evidence" value="ECO:0007669"/>
    <property type="project" value="UniProtKB-KW"/>
</dbReference>
<dbReference type="PROSITE" id="PS00397">
    <property type="entry name" value="RECOMBINASES_1"/>
    <property type="match status" value="1"/>
</dbReference>
<dbReference type="Pfam" id="PF00239">
    <property type="entry name" value="Resolvase"/>
    <property type="match status" value="1"/>
</dbReference>
<protein>
    <submittedName>
        <fullName evidence="6">Resolvase</fullName>
    </submittedName>
</protein>
<evidence type="ECO:0000256" key="1">
    <source>
        <dbReference type="ARBA" id="ARBA00022908"/>
    </source>
</evidence>
<dbReference type="SUPFAM" id="SSF53041">
    <property type="entry name" value="Resolvase-like"/>
    <property type="match status" value="1"/>
</dbReference>
<feature type="active site" description="O-(5'-phospho-DNA)-serine intermediate" evidence="4">
    <location>
        <position position="67"/>
    </location>
</feature>
<dbReference type="NCBIfam" id="NF033518">
    <property type="entry name" value="transpos_IS607"/>
    <property type="match status" value="1"/>
</dbReference>
<dbReference type="Gene3D" id="3.40.50.1390">
    <property type="entry name" value="Resolvase, N-terminal catalytic domain"/>
    <property type="match status" value="1"/>
</dbReference>
<dbReference type="GO" id="GO:0000150">
    <property type="term" value="F:DNA strand exchange activity"/>
    <property type="evidence" value="ECO:0007669"/>
    <property type="project" value="InterPro"/>
</dbReference>
<evidence type="ECO:0000256" key="4">
    <source>
        <dbReference type="PROSITE-ProRule" id="PRU10137"/>
    </source>
</evidence>
<dbReference type="InterPro" id="IPR006118">
    <property type="entry name" value="Recombinase_CS"/>
</dbReference>
<evidence type="ECO:0000256" key="2">
    <source>
        <dbReference type="ARBA" id="ARBA00023125"/>
    </source>
</evidence>
<gene>
    <name evidence="6" type="ORF">Klosneuvirus_4_133</name>
</gene>
<organism evidence="6">
    <name type="scientific">Klosneuvirus KNV1</name>
    <dbReference type="NCBI Taxonomy" id="1977640"/>
    <lineage>
        <taxon>Viruses</taxon>
        <taxon>Varidnaviria</taxon>
        <taxon>Bamfordvirae</taxon>
        <taxon>Nucleocytoviricota</taxon>
        <taxon>Megaviricetes</taxon>
        <taxon>Imitervirales</taxon>
        <taxon>Mimiviridae</taxon>
        <taxon>Klosneuvirinae</taxon>
        <taxon>Klosneuvirus</taxon>
    </lineage>
</organism>
<dbReference type="InterPro" id="IPR006119">
    <property type="entry name" value="Resolv_N"/>
</dbReference>
<dbReference type="InterPro" id="IPR051491">
    <property type="entry name" value="Recombinase/Transposase-rel"/>
</dbReference>
<dbReference type="Gene3D" id="1.10.287.2170">
    <property type="match status" value="1"/>
</dbReference>
<keyword evidence="1" id="KW-0229">DNA integration</keyword>
<dbReference type="PANTHER" id="PTHR36172">
    <property type="match status" value="1"/>
</dbReference>
<dbReference type="PROSITE" id="PS51736">
    <property type="entry name" value="RECOMBINASES_3"/>
    <property type="match status" value="1"/>
</dbReference>
<dbReference type="GO" id="GO:0003677">
    <property type="term" value="F:DNA binding"/>
    <property type="evidence" value="ECO:0007669"/>
    <property type="project" value="UniProtKB-KW"/>
</dbReference>
<sequence length="200" mass="23745">MNDKLIPRREVLETLKIHYQTLNNMVKRKEIEVVKIGTKYVYNLDKYLRVHGIQKLNKKKLCYCRVSSYKQKEDLDRQIKYMSDKFPTYELIKDIGSSLNFERQGLQKILDYAIKGEVEELVIAYKDRLARIGYELIELMITKYSNGKIIILEKSEEETPDEELVKDILSIMNVYVAKINGLRKYKTLIKKEIMDKQPKK</sequence>
<dbReference type="EMBL" id="KY684111">
    <property type="protein sequence ID" value="ARF12318.1"/>
    <property type="molecule type" value="Genomic_DNA"/>
</dbReference>
<feature type="domain" description="Resolvase/invertase-type recombinase catalytic" evidence="5">
    <location>
        <begin position="59"/>
        <end position="198"/>
    </location>
</feature>
<evidence type="ECO:0000313" key="6">
    <source>
        <dbReference type="EMBL" id="ARF12318.1"/>
    </source>
</evidence>
<evidence type="ECO:0000259" key="5">
    <source>
        <dbReference type="PROSITE" id="PS51736"/>
    </source>
</evidence>
<accession>A0A1V0SL24</accession>
<reference evidence="6" key="1">
    <citation type="journal article" date="2017" name="Science">
        <title>Giant viruses with an expanded complement of translation system components.</title>
        <authorList>
            <person name="Schulz F."/>
            <person name="Yutin N."/>
            <person name="Ivanova N.N."/>
            <person name="Ortega D.R."/>
            <person name="Lee T.K."/>
            <person name="Vierheilig J."/>
            <person name="Daims H."/>
            <person name="Horn M."/>
            <person name="Wagner M."/>
            <person name="Jensen G.J."/>
            <person name="Kyrpides N.C."/>
            <person name="Koonin E.V."/>
            <person name="Woyke T."/>
        </authorList>
    </citation>
    <scope>NUCLEOTIDE SEQUENCE</scope>
    <source>
        <strain evidence="6">KNV1</strain>
    </source>
</reference>
<dbReference type="InterPro" id="IPR036162">
    <property type="entry name" value="Resolvase-like_N_sf"/>
</dbReference>
<dbReference type="PANTHER" id="PTHR36172:SF1">
    <property type="entry name" value="RESOLVASE-RELATED"/>
    <property type="match status" value="1"/>
</dbReference>
<keyword evidence="3" id="KW-0233">DNA recombination</keyword>
<dbReference type="InterPro" id="IPR048046">
    <property type="entry name" value="Transpos_IS607"/>
</dbReference>
<keyword evidence="2" id="KW-0238">DNA-binding</keyword>
<name>A0A1V0SL24_9VIRU</name>
<proteinExistence type="predicted"/>
<dbReference type="SMART" id="SM00857">
    <property type="entry name" value="Resolvase"/>
    <property type="match status" value="1"/>
</dbReference>